<comment type="caution">
    <text evidence="2">The sequence shown here is derived from an EMBL/GenBank/DDBJ whole genome shotgun (WGS) entry which is preliminary data.</text>
</comment>
<protein>
    <submittedName>
        <fullName evidence="2">Uncharacterized protein</fullName>
    </submittedName>
</protein>
<dbReference type="PANTHER" id="PTHR48200">
    <property type="entry name" value="PROTEIN, PUTATIVE-RELATED"/>
    <property type="match status" value="1"/>
</dbReference>
<dbReference type="EMBL" id="JABEZW010223334">
    <property type="protein sequence ID" value="MBA0786524.1"/>
    <property type="molecule type" value="Genomic_DNA"/>
</dbReference>
<keyword evidence="1" id="KW-0175">Coiled coil</keyword>
<feature type="coiled-coil region" evidence="1">
    <location>
        <begin position="84"/>
        <end position="183"/>
    </location>
</feature>
<proteinExistence type="predicted"/>
<evidence type="ECO:0000256" key="1">
    <source>
        <dbReference type="SAM" id="Coils"/>
    </source>
</evidence>
<gene>
    <name evidence="2" type="ORF">Gotri_000102</name>
</gene>
<organism evidence="2 3">
    <name type="scientific">Gossypium trilobum</name>
    <dbReference type="NCBI Taxonomy" id="34281"/>
    <lineage>
        <taxon>Eukaryota</taxon>
        <taxon>Viridiplantae</taxon>
        <taxon>Streptophyta</taxon>
        <taxon>Embryophyta</taxon>
        <taxon>Tracheophyta</taxon>
        <taxon>Spermatophyta</taxon>
        <taxon>Magnoliopsida</taxon>
        <taxon>eudicotyledons</taxon>
        <taxon>Gunneridae</taxon>
        <taxon>Pentapetalae</taxon>
        <taxon>rosids</taxon>
        <taxon>malvids</taxon>
        <taxon>Malvales</taxon>
        <taxon>Malvaceae</taxon>
        <taxon>Malvoideae</taxon>
        <taxon>Gossypium</taxon>
    </lineage>
</organism>
<keyword evidence="3" id="KW-1185">Reference proteome</keyword>
<evidence type="ECO:0000313" key="2">
    <source>
        <dbReference type="EMBL" id="MBA0786524.1"/>
    </source>
</evidence>
<reference evidence="2 3" key="1">
    <citation type="journal article" date="2019" name="Genome Biol. Evol.">
        <title>Insights into the evolution of the New World diploid cottons (Gossypium, subgenus Houzingenia) based on genome sequencing.</title>
        <authorList>
            <person name="Grover C.E."/>
            <person name="Arick M.A. 2nd"/>
            <person name="Thrash A."/>
            <person name="Conover J.L."/>
            <person name="Sanders W.S."/>
            <person name="Peterson D.G."/>
            <person name="Frelichowski J.E."/>
            <person name="Scheffler J.A."/>
            <person name="Scheffler B.E."/>
            <person name="Wendel J.F."/>
        </authorList>
    </citation>
    <scope>NUCLEOTIDE SEQUENCE [LARGE SCALE GENOMIC DNA]</scope>
    <source>
        <strain evidence="2">8</strain>
        <tissue evidence="2">Leaf</tissue>
    </source>
</reference>
<accession>A0A7J9FNI5</accession>
<evidence type="ECO:0000313" key="3">
    <source>
        <dbReference type="Proteomes" id="UP000593568"/>
    </source>
</evidence>
<dbReference type="Proteomes" id="UP000593568">
    <property type="component" value="Unassembled WGS sequence"/>
</dbReference>
<dbReference type="AlphaFoldDB" id="A0A7J9FNI5"/>
<dbReference type="PANTHER" id="PTHR48200:SF1">
    <property type="entry name" value="AMINOTRANSFERASE-LIKE PLANT MOBILE DOMAIN-CONTAINING PROTEIN"/>
    <property type="match status" value="1"/>
</dbReference>
<sequence length="203" mass="23934">MQGLTQCEFSYKGDNYKKKVREMSNAWNRTRRMKILAVGSSMTPEYSQWRDQRVNDNIPMSNPETARSLEEHLQVLPSEIEIIKQDFQKRSLELGKKIEQLEEEKMQLGLDVDVQKLEVDKLRKGNNKAEEDLDSLKTDYKKLRRSMRTAGLGKTLEQWRQEIQEEKKKVDQWEKKFQDTRAREVALEKSLLVCQNEKAGLKV</sequence>
<name>A0A7J9FNI5_9ROSI</name>